<dbReference type="NCBIfam" id="TIGR02532">
    <property type="entry name" value="IV_pilin_GFxxxE"/>
    <property type="match status" value="1"/>
</dbReference>
<organism evidence="3 4">
    <name type="scientific">Candidatus Fervidibacter japonicus</name>
    <dbReference type="NCBI Taxonomy" id="2035412"/>
    <lineage>
        <taxon>Bacteria</taxon>
        <taxon>Candidatus Fervidibacterota</taxon>
        <taxon>Candidatus Fervidibacter</taxon>
    </lineage>
</organism>
<reference evidence="4" key="1">
    <citation type="submission" date="2017-09" db="EMBL/GenBank/DDBJ databases">
        <title>Metaegenomics of thermophilic ammonia-oxidizing enrichment culture.</title>
        <authorList>
            <person name="Kato S."/>
            <person name="Suzuki K."/>
        </authorList>
    </citation>
    <scope>NUCLEOTIDE SEQUENCE [LARGE SCALE GENOMIC DNA]</scope>
</reference>
<feature type="transmembrane region" description="Helical" evidence="1">
    <location>
        <begin position="6"/>
        <end position="28"/>
    </location>
</feature>
<proteinExistence type="predicted"/>
<dbReference type="EMBL" id="BEHT01000042">
    <property type="protein sequence ID" value="GBC99907.1"/>
    <property type="molecule type" value="Genomic_DNA"/>
</dbReference>
<dbReference type="AlphaFoldDB" id="A0A2H5XFI5"/>
<dbReference type="SUPFAM" id="SSF54523">
    <property type="entry name" value="Pili subunits"/>
    <property type="match status" value="1"/>
</dbReference>
<dbReference type="InterPro" id="IPR045584">
    <property type="entry name" value="Pilin-like"/>
</dbReference>
<dbReference type="InterPro" id="IPR027558">
    <property type="entry name" value="Pre_pil_HX9DG_C"/>
</dbReference>
<keyword evidence="1" id="KW-1133">Transmembrane helix</keyword>
<evidence type="ECO:0000256" key="1">
    <source>
        <dbReference type="SAM" id="Phobius"/>
    </source>
</evidence>
<sequence>MCRGFTLIELLVVIAIVAILAAILFPVFSRVREKARQTSCLSNLRQIGLAGLQYAQDYDERLFPVSYDDWQHYWWGFVDYANQTVDFGRGFLQPYMRNAQLKACPSFAPEVRYFAFGHLGYGYNYAYLSPFGPPPRYTPMPVALSQIANPAETVWLADSARLNTWAYAAPTLEANAYLEPPSSAYPTFHARHNEVGNTLWCDGHAKTFTPVYRSGTFGWGFNADSFRQHRLGDIDRDGDLTTDELFDLQ</sequence>
<accession>A0A2H5XFI5</accession>
<dbReference type="InterPro" id="IPR018247">
    <property type="entry name" value="EF_Hand_1_Ca_BS"/>
</dbReference>
<dbReference type="InterPro" id="IPR011453">
    <property type="entry name" value="DUF1559"/>
</dbReference>
<comment type="caution">
    <text evidence="3">The sequence shown here is derived from an EMBL/GenBank/DDBJ whole genome shotgun (WGS) entry which is preliminary data.</text>
</comment>
<dbReference type="InterPro" id="IPR012902">
    <property type="entry name" value="N_methyl_site"/>
</dbReference>
<protein>
    <recommendedName>
        <fullName evidence="2">DUF1559 domain-containing protein</fullName>
    </recommendedName>
</protein>
<dbReference type="NCBIfam" id="TIGR04294">
    <property type="entry name" value="pre_pil_HX9DG"/>
    <property type="match status" value="1"/>
</dbReference>
<keyword evidence="1" id="KW-0472">Membrane</keyword>
<name>A0A2H5XFI5_9BACT</name>
<gene>
    <name evidence="3" type="ORF">HRbin17_02439</name>
</gene>
<evidence type="ECO:0000313" key="3">
    <source>
        <dbReference type="EMBL" id="GBC99907.1"/>
    </source>
</evidence>
<keyword evidence="1" id="KW-0812">Transmembrane</keyword>
<evidence type="ECO:0000259" key="2">
    <source>
        <dbReference type="Pfam" id="PF07596"/>
    </source>
</evidence>
<dbReference type="Proteomes" id="UP000236173">
    <property type="component" value="Unassembled WGS sequence"/>
</dbReference>
<dbReference type="PROSITE" id="PS00018">
    <property type="entry name" value="EF_HAND_1"/>
    <property type="match status" value="1"/>
</dbReference>
<dbReference type="PROSITE" id="PS00409">
    <property type="entry name" value="PROKAR_NTER_METHYL"/>
    <property type="match status" value="1"/>
</dbReference>
<evidence type="ECO:0000313" key="4">
    <source>
        <dbReference type="Proteomes" id="UP000236173"/>
    </source>
</evidence>
<feature type="domain" description="DUF1559" evidence="2">
    <location>
        <begin position="31"/>
        <end position="70"/>
    </location>
</feature>
<dbReference type="Pfam" id="PF07596">
    <property type="entry name" value="SBP_bac_10"/>
    <property type="match status" value="1"/>
</dbReference>
<dbReference type="PANTHER" id="PTHR30093">
    <property type="entry name" value="GENERAL SECRETION PATHWAY PROTEIN G"/>
    <property type="match status" value="1"/>
</dbReference>
<dbReference type="Gene3D" id="3.30.700.10">
    <property type="entry name" value="Glycoprotein, Type 4 Pilin"/>
    <property type="match status" value="1"/>
</dbReference>
<dbReference type="Pfam" id="PF07963">
    <property type="entry name" value="N_methyl"/>
    <property type="match status" value="1"/>
</dbReference>